<keyword evidence="4" id="KW-1185">Reference proteome</keyword>
<dbReference type="InterPro" id="IPR011330">
    <property type="entry name" value="Glyco_hydro/deAcase_b/a-brl"/>
</dbReference>
<evidence type="ECO:0000313" key="4">
    <source>
        <dbReference type="Proteomes" id="UP000552241"/>
    </source>
</evidence>
<feature type="transmembrane region" description="Helical" evidence="1">
    <location>
        <begin position="12"/>
        <end position="29"/>
    </location>
</feature>
<protein>
    <submittedName>
        <fullName evidence="3">Polysaccharide deacetylase family protein</fullName>
    </submittedName>
</protein>
<dbReference type="EMBL" id="JACDZE010000001">
    <property type="protein sequence ID" value="MBA5628784.1"/>
    <property type="molecule type" value="Genomic_DNA"/>
</dbReference>
<gene>
    <name evidence="3" type="ORF">HU137_03245</name>
</gene>
<evidence type="ECO:0000313" key="3">
    <source>
        <dbReference type="EMBL" id="MBA5628784.1"/>
    </source>
</evidence>
<reference evidence="3 4" key="1">
    <citation type="submission" date="2020-07" db="EMBL/GenBank/DDBJ databases">
        <title>Moheibacter lacus sp. nov., a member of the family Flavobacteriaceae isolated from freshwater lake sediment.</title>
        <authorList>
            <person name="Liu Y."/>
        </authorList>
    </citation>
    <scope>NUCLEOTIDE SEQUENCE [LARGE SCALE GENOMIC DNA]</scope>
    <source>
        <strain evidence="3 4">BDHS18</strain>
    </source>
</reference>
<dbReference type="CDD" id="cd10917">
    <property type="entry name" value="CE4_NodB_like_6s_7s"/>
    <property type="match status" value="1"/>
</dbReference>
<dbReference type="PROSITE" id="PS51677">
    <property type="entry name" value="NODB"/>
    <property type="match status" value="1"/>
</dbReference>
<proteinExistence type="predicted"/>
<dbReference type="GO" id="GO:0005975">
    <property type="term" value="P:carbohydrate metabolic process"/>
    <property type="evidence" value="ECO:0007669"/>
    <property type="project" value="InterPro"/>
</dbReference>
<evidence type="ECO:0000256" key="1">
    <source>
        <dbReference type="SAM" id="Phobius"/>
    </source>
</evidence>
<dbReference type="Proteomes" id="UP000552241">
    <property type="component" value="Unassembled WGS sequence"/>
</dbReference>
<dbReference type="InterPro" id="IPR050248">
    <property type="entry name" value="Polysacc_deacetylase_ArnD"/>
</dbReference>
<sequence length="258" mass="29863">MKIQKEMQKKLIFYMLIFDAFFIAGIFLFLDFPWYFILIGILPPLVFLAIACSKIQWNFFIQAVHSINTNELKIALTFDDGPHPIYTPQVLDLLKNHKAKASFFLIGINVKDNPFIVERIKDEGHTIGNHSFSHSKTIDFKSKKGWIKEIEATDFEIQKITGEKPKFFRPPYGVTTPHLAAAIRETGHLVIGWNVRSFDTSTKNPQKVVQKILRETKAGSILLLHDRHENILPILEQLLPELERKNYTFVTVNERNDE</sequence>
<dbReference type="Gene3D" id="3.20.20.370">
    <property type="entry name" value="Glycoside hydrolase/deacetylase"/>
    <property type="match status" value="1"/>
</dbReference>
<organism evidence="3 4">
    <name type="scientific">Moheibacter lacus</name>
    <dbReference type="NCBI Taxonomy" id="2745851"/>
    <lineage>
        <taxon>Bacteria</taxon>
        <taxon>Pseudomonadati</taxon>
        <taxon>Bacteroidota</taxon>
        <taxon>Flavobacteriia</taxon>
        <taxon>Flavobacteriales</taxon>
        <taxon>Weeksellaceae</taxon>
        <taxon>Moheibacter</taxon>
    </lineage>
</organism>
<dbReference type="RefSeq" id="WP_182042370.1">
    <property type="nucleotide sequence ID" value="NZ_JACDZE010000001.1"/>
</dbReference>
<keyword evidence="1" id="KW-1133">Transmembrane helix</keyword>
<keyword evidence="1" id="KW-0812">Transmembrane</keyword>
<feature type="domain" description="NodB homology" evidence="2">
    <location>
        <begin position="72"/>
        <end position="250"/>
    </location>
</feature>
<dbReference type="GO" id="GO:0016810">
    <property type="term" value="F:hydrolase activity, acting on carbon-nitrogen (but not peptide) bonds"/>
    <property type="evidence" value="ECO:0007669"/>
    <property type="project" value="InterPro"/>
</dbReference>
<accession>A0A838ZK82</accession>
<dbReference type="SUPFAM" id="SSF88713">
    <property type="entry name" value="Glycoside hydrolase/deacetylase"/>
    <property type="match status" value="1"/>
</dbReference>
<name>A0A838ZK82_9FLAO</name>
<keyword evidence="1" id="KW-0472">Membrane</keyword>
<dbReference type="PANTHER" id="PTHR10587">
    <property type="entry name" value="GLYCOSYL TRANSFERASE-RELATED"/>
    <property type="match status" value="1"/>
</dbReference>
<comment type="caution">
    <text evidence="3">The sequence shown here is derived from an EMBL/GenBank/DDBJ whole genome shotgun (WGS) entry which is preliminary data.</text>
</comment>
<dbReference type="Pfam" id="PF01522">
    <property type="entry name" value="Polysacc_deac_1"/>
    <property type="match status" value="1"/>
</dbReference>
<feature type="transmembrane region" description="Helical" evidence="1">
    <location>
        <begin position="35"/>
        <end position="52"/>
    </location>
</feature>
<dbReference type="AlphaFoldDB" id="A0A838ZK82"/>
<evidence type="ECO:0000259" key="2">
    <source>
        <dbReference type="PROSITE" id="PS51677"/>
    </source>
</evidence>
<dbReference type="InterPro" id="IPR002509">
    <property type="entry name" value="NODB_dom"/>
</dbReference>